<dbReference type="EMBL" id="QFXE01000018">
    <property type="protein sequence ID" value="RDH83608.1"/>
    <property type="molecule type" value="Genomic_DNA"/>
</dbReference>
<dbReference type="AlphaFoldDB" id="A0A370DFB7"/>
<accession>A0A370DFB7</accession>
<reference evidence="1 2" key="1">
    <citation type="journal article" date="2018" name="ISME J.">
        <title>Endosymbiont genomes yield clues of tubeworm success.</title>
        <authorList>
            <person name="Li Y."/>
            <person name="Liles M.R."/>
            <person name="Halanych K.M."/>
        </authorList>
    </citation>
    <scope>NUCLEOTIDE SEQUENCE [LARGE SCALE GENOMIC DNA]</scope>
    <source>
        <strain evidence="1">A1462</strain>
    </source>
</reference>
<dbReference type="Proteomes" id="UP000254771">
    <property type="component" value="Unassembled WGS sequence"/>
</dbReference>
<gene>
    <name evidence="1" type="ORF">DIZ78_13930</name>
</gene>
<name>A0A370DFB7_9GAMM</name>
<protein>
    <submittedName>
        <fullName evidence="1">Uncharacterized protein</fullName>
    </submittedName>
</protein>
<sequence>MPEPEADEYEEIACSGPICIESIFWNEYNQNAFNKVVACLLLSAIQGRLPQWAVAYGDGRIGFARKKTLHRQLKVELLPRFLFEINWANTGPDFCWPEGYHLAYLPGFGRWAVCNLSLEELRAML</sequence>
<evidence type="ECO:0000313" key="2">
    <source>
        <dbReference type="Proteomes" id="UP000254771"/>
    </source>
</evidence>
<comment type="caution">
    <text evidence="1">The sequence shown here is derived from an EMBL/GenBank/DDBJ whole genome shotgun (WGS) entry which is preliminary data.</text>
</comment>
<proteinExistence type="predicted"/>
<evidence type="ECO:0000313" key="1">
    <source>
        <dbReference type="EMBL" id="RDH83608.1"/>
    </source>
</evidence>
<keyword evidence="2" id="KW-1185">Reference proteome</keyword>
<organism evidence="1 2">
    <name type="scientific">endosymbiont of Escarpia spicata</name>
    <dbReference type="NCBI Taxonomy" id="2200908"/>
    <lineage>
        <taxon>Bacteria</taxon>
        <taxon>Pseudomonadati</taxon>
        <taxon>Pseudomonadota</taxon>
        <taxon>Gammaproteobacteria</taxon>
        <taxon>sulfur-oxidizing symbionts</taxon>
    </lineage>
</organism>